<dbReference type="InterPro" id="IPR027303">
    <property type="entry name" value="Gln_synth_gly_rich_site"/>
</dbReference>
<dbReference type="GO" id="GO:0006542">
    <property type="term" value="P:glutamine biosynthetic process"/>
    <property type="evidence" value="ECO:0007669"/>
    <property type="project" value="InterPro"/>
</dbReference>
<dbReference type="PROSITE" id="PS51986">
    <property type="entry name" value="GS_BETA_GRASP"/>
    <property type="match status" value="1"/>
</dbReference>
<organism evidence="13 14">
    <name type="scientific">Roseospirillum parvum</name>
    <dbReference type="NCBI Taxonomy" id="83401"/>
    <lineage>
        <taxon>Bacteria</taxon>
        <taxon>Pseudomonadati</taxon>
        <taxon>Pseudomonadota</taxon>
        <taxon>Alphaproteobacteria</taxon>
        <taxon>Rhodospirillales</taxon>
        <taxon>Rhodospirillaceae</taxon>
        <taxon>Roseospirillum</taxon>
    </lineage>
</organism>
<evidence type="ECO:0000256" key="4">
    <source>
        <dbReference type="ARBA" id="ARBA00022598"/>
    </source>
</evidence>
<dbReference type="GO" id="GO:0004356">
    <property type="term" value="F:glutamine synthetase activity"/>
    <property type="evidence" value="ECO:0007669"/>
    <property type="project" value="InterPro"/>
</dbReference>
<dbReference type="InterPro" id="IPR014746">
    <property type="entry name" value="Gln_synth/guanido_kin_cat_dom"/>
</dbReference>
<comment type="function">
    <text evidence="2">Catalyzes the ATP-dependent biosynthesis of glutamine from glutamate and ammonia.</text>
</comment>
<evidence type="ECO:0000313" key="14">
    <source>
        <dbReference type="Proteomes" id="UP000217076"/>
    </source>
</evidence>
<dbReference type="SMART" id="SM01230">
    <property type="entry name" value="Gln-synt_C"/>
    <property type="match status" value="1"/>
</dbReference>
<dbReference type="PROSITE" id="PS51987">
    <property type="entry name" value="GS_CATALYTIC"/>
    <property type="match status" value="1"/>
</dbReference>
<dbReference type="Proteomes" id="UP000217076">
    <property type="component" value="Unassembled WGS sequence"/>
</dbReference>
<feature type="domain" description="GS beta-grasp" evidence="11">
    <location>
        <begin position="30"/>
        <end position="125"/>
    </location>
</feature>
<evidence type="ECO:0000256" key="6">
    <source>
        <dbReference type="ARBA" id="ARBA00022840"/>
    </source>
</evidence>
<dbReference type="PROSITE" id="PS00181">
    <property type="entry name" value="GLNA_ATP"/>
    <property type="match status" value="1"/>
</dbReference>
<dbReference type="GO" id="GO:0005524">
    <property type="term" value="F:ATP binding"/>
    <property type="evidence" value="ECO:0007669"/>
    <property type="project" value="UniProtKB-KW"/>
</dbReference>
<keyword evidence="8" id="KW-0535">Nitrogen fixation</keyword>
<reference evidence="14" key="1">
    <citation type="submission" date="2016-10" db="EMBL/GenBank/DDBJ databases">
        <authorList>
            <person name="Varghese N."/>
            <person name="Submissions S."/>
        </authorList>
    </citation>
    <scope>NUCLEOTIDE SEQUENCE [LARGE SCALE GENOMIC DNA]</scope>
    <source>
        <strain evidence="14">930I</strain>
    </source>
</reference>
<comment type="cofactor">
    <cofactor evidence="1">
        <name>Mg(2+)</name>
        <dbReference type="ChEBI" id="CHEBI:18420"/>
    </cofactor>
</comment>
<dbReference type="Gene3D" id="3.30.590.10">
    <property type="entry name" value="Glutamine synthetase/guanido kinase, catalytic domain"/>
    <property type="match status" value="1"/>
</dbReference>
<gene>
    <name evidence="13" type="ORF">SAMN05421742_11614</name>
</gene>
<dbReference type="PANTHER" id="PTHR43785">
    <property type="entry name" value="GAMMA-GLUTAMYLPUTRESCINE SYNTHETASE"/>
    <property type="match status" value="1"/>
</dbReference>
<dbReference type="InterPro" id="IPR008146">
    <property type="entry name" value="Gln_synth_cat_dom"/>
</dbReference>
<comment type="similarity">
    <text evidence="3 9 10">Belongs to the glutamine synthetase family.</text>
</comment>
<dbReference type="GO" id="GO:0006598">
    <property type="term" value="P:polyamine catabolic process"/>
    <property type="evidence" value="ECO:0007669"/>
    <property type="project" value="TreeGrafter"/>
</dbReference>
<name>A0A1G8FTD3_9PROT</name>
<dbReference type="Gene3D" id="3.10.20.70">
    <property type="entry name" value="Glutamine synthetase, N-terminal domain"/>
    <property type="match status" value="1"/>
</dbReference>
<dbReference type="InterPro" id="IPR008147">
    <property type="entry name" value="Gln_synt_N"/>
</dbReference>
<evidence type="ECO:0000256" key="1">
    <source>
        <dbReference type="ARBA" id="ARBA00001946"/>
    </source>
</evidence>
<accession>A0A1G8FTD3</accession>
<dbReference type="SUPFAM" id="SSF55931">
    <property type="entry name" value="Glutamine synthetase/guanido kinase"/>
    <property type="match status" value="1"/>
</dbReference>
<dbReference type="RefSeq" id="WP_092621790.1">
    <property type="nucleotide sequence ID" value="NZ_FNCV01000016.1"/>
</dbReference>
<evidence type="ECO:0000313" key="13">
    <source>
        <dbReference type="EMBL" id="SDH85365.1"/>
    </source>
</evidence>
<evidence type="ECO:0000259" key="11">
    <source>
        <dbReference type="PROSITE" id="PS51986"/>
    </source>
</evidence>
<dbReference type="Pfam" id="PF00120">
    <property type="entry name" value="Gln-synt_C"/>
    <property type="match status" value="1"/>
</dbReference>
<evidence type="ECO:0000256" key="3">
    <source>
        <dbReference type="ARBA" id="ARBA00009897"/>
    </source>
</evidence>
<keyword evidence="5" id="KW-0547">Nucleotide-binding</keyword>
<dbReference type="PANTHER" id="PTHR43785:SF3">
    <property type="entry name" value="GS CATALYTIC DOMAIN-CONTAINING PROTEIN"/>
    <property type="match status" value="1"/>
</dbReference>
<evidence type="ECO:0000256" key="5">
    <source>
        <dbReference type="ARBA" id="ARBA00022741"/>
    </source>
</evidence>
<evidence type="ECO:0000256" key="8">
    <source>
        <dbReference type="ARBA" id="ARBA00023231"/>
    </source>
</evidence>
<dbReference type="STRING" id="83401.SAMN05421742_11614"/>
<dbReference type="OrthoDB" id="9807095at2"/>
<keyword evidence="4" id="KW-0436">Ligase</keyword>
<dbReference type="FunFam" id="3.30.590.10:FF:000005">
    <property type="entry name" value="Probable glutamine synthetase"/>
    <property type="match status" value="1"/>
</dbReference>
<evidence type="ECO:0000256" key="2">
    <source>
        <dbReference type="ARBA" id="ARBA00003117"/>
    </source>
</evidence>
<sequence>MTQQDTILSTADLPEDLPDASTIIRWIKDRNVTEVECLVPDLSGVPRGKILPAGKFLAGLGDWGLRLPESVFIQTVAGEFPSADGLIQETDSDVYLRPDFSSIRLVPWYEEPTAQVICDCVYRDGSPVPISPRQVLRSILALYEARGWRPVIAPELEFYLTKINEDPDLPLEPPVGRSGRPEIGRQAYGIDAVNEFDPLFEDIYDHCEVQRIDVDTLHHEGGPAQMEINFNHGEPLALADQVFLFKRTVHQAALNHGLYATFMAKPLEGQPGSAMHLHQSVVDVATGRNLFADDEEQDTDLFRWHIGGLRKHLLQAMVVLAPNVNSYRRLVKYMAAPINLYWGYDNRTAGLRVPYSRGEGRRVENRLSGADANPYLAIAASLACGYLGMIEQIDPGKPLEGSAYDRAHGLPRHLPDAIDRFSRAKALHELWGDRFGRVFAAVKEAEWDAYQDVISSWEREFLLLNV</sequence>
<evidence type="ECO:0000256" key="10">
    <source>
        <dbReference type="RuleBase" id="RU000384"/>
    </source>
</evidence>
<dbReference type="SUPFAM" id="SSF54368">
    <property type="entry name" value="Glutamine synthetase, N-terminal domain"/>
    <property type="match status" value="1"/>
</dbReference>
<proteinExistence type="inferred from homology"/>
<evidence type="ECO:0000256" key="9">
    <source>
        <dbReference type="PROSITE-ProRule" id="PRU01330"/>
    </source>
</evidence>
<dbReference type="InterPro" id="IPR036651">
    <property type="entry name" value="Gln_synt_N_sf"/>
</dbReference>
<keyword evidence="7" id="KW-0460">Magnesium</keyword>
<keyword evidence="14" id="KW-1185">Reference proteome</keyword>
<dbReference type="AlphaFoldDB" id="A0A1G8FTD3"/>
<protein>
    <submittedName>
        <fullName evidence="13">Glutamine synthetase</fullName>
    </submittedName>
</protein>
<dbReference type="EMBL" id="FNCV01000016">
    <property type="protein sequence ID" value="SDH85365.1"/>
    <property type="molecule type" value="Genomic_DNA"/>
</dbReference>
<evidence type="ECO:0000256" key="7">
    <source>
        <dbReference type="ARBA" id="ARBA00022842"/>
    </source>
</evidence>
<keyword evidence="6" id="KW-0067">ATP-binding</keyword>
<feature type="domain" description="GS catalytic" evidence="12">
    <location>
        <begin position="132"/>
        <end position="466"/>
    </location>
</feature>
<evidence type="ECO:0000259" key="12">
    <source>
        <dbReference type="PROSITE" id="PS51987"/>
    </source>
</evidence>